<keyword evidence="2" id="KW-1185">Reference proteome</keyword>
<dbReference type="EMBL" id="ML213591">
    <property type="protein sequence ID" value="TFK43047.1"/>
    <property type="molecule type" value="Genomic_DNA"/>
</dbReference>
<dbReference type="Proteomes" id="UP000308652">
    <property type="component" value="Unassembled WGS sequence"/>
</dbReference>
<dbReference type="AlphaFoldDB" id="A0A5C3MDQ0"/>
<sequence>MSILPQEVLDVIIDQLSDDLQMLSDCSLVCRRWTSRSRYHLFYDIDLNNGPDILNFHKLIASSDSLSVFPKFLHMNVDVFIIESDFMAATMLAATITDILYLLPNLHSLSLEHEFQIDDERFLWTESTAIPFQHALTHALRLPTLTSLALLGWNITPLCLASILAHGQALQRLALERVYVMDAQDESPFCSPAPNTLLDIPVKPRIHNLTDLMFSMDLLDSNQKTFDRLLSSNFDFPLDKIRRLTLEGSRGFTPEASSFISRIGSSLEELVLSPCNLALNMSTLQVADATSLHTIHFEFRHCVFKHLRNPTAEGGVNIFEWMCDLLSTIRESNSLENLIIIPLYFRIGSRLDFSITDEEDAGWKALCTLLTTTKFMSLRHLDIKLDCGETAGKPYGNILNSIMRSLRSTTDIDVCISIKGNTLPDHNQRH</sequence>
<dbReference type="STRING" id="68775.A0A5C3MDQ0"/>
<proteinExistence type="predicted"/>
<organism evidence="1 2">
    <name type="scientific">Crucibulum laeve</name>
    <dbReference type="NCBI Taxonomy" id="68775"/>
    <lineage>
        <taxon>Eukaryota</taxon>
        <taxon>Fungi</taxon>
        <taxon>Dikarya</taxon>
        <taxon>Basidiomycota</taxon>
        <taxon>Agaricomycotina</taxon>
        <taxon>Agaricomycetes</taxon>
        <taxon>Agaricomycetidae</taxon>
        <taxon>Agaricales</taxon>
        <taxon>Agaricineae</taxon>
        <taxon>Nidulariaceae</taxon>
        <taxon>Crucibulum</taxon>
    </lineage>
</organism>
<dbReference type="InterPro" id="IPR032675">
    <property type="entry name" value="LRR_dom_sf"/>
</dbReference>
<protein>
    <recommendedName>
        <fullName evidence="3">F-box domain-containing protein</fullName>
    </recommendedName>
</protein>
<evidence type="ECO:0008006" key="3">
    <source>
        <dbReference type="Google" id="ProtNLM"/>
    </source>
</evidence>
<name>A0A5C3MDQ0_9AGAR</name>
<dbReference type="SUPFAM" id="SSF52047">
    <property type="entry name" value="RNI-like"/>
    <property type="match status" value="1"/>
</dbReference>
<evidence type="ECO:0000313" key="1">
    <source>
        <dbReference type="EMBL" id="TFK43047.1"/>
    </source>
</evidence>
<dbReference type="Gene3D" id="3.80.10.10">
    <property type="entry name" value="Ribonuclease Inhibitor"/>
    <property type="match status" value="1"/>
</dbReference>
<gene>
    <name evidence="1" type="ORF">BDQ12DRAFT_674297</name>
</gene>
<accession>A0A5C3MDQ0</accession>
<reference evidence="1 2" key="1">
    <citation type="journal article" date="2019" name="Nat. Ecol. Evol.">
        <title>Megaphylogeny resolves global patterns of mushroom evolution.</title>
        <authorList>
            <person name="Varga T."/>
            <person name="Krizsan K."/>
            <person name="Foldi C."/>
            <person name="Dima B."/>
            <person name="Sanchez-Garcia M."/>
            <person name="Sanchez-Ramirez S."/>
            <person name="Szollosi G.J."/>
            <person name="Szarkandi J.G."/>
            <person name="Papp V."/>
            <person name="Albert L."/>
            <person name="Andreopoulos W."/>
            <person name="Angelini C."/>
            <person name="Antonin V."/>
            <person name="Barry K.W."/>
            <person name="Bougher N.L."/>
            <person name="Buchanan P."/>
            <person name="Buyck B."/>
            <person name="Bense V."/>
            <person name="Catcheside P."/>
            <person name="Chovatia M."/>
            <person name="Cooper J."/>
            <person name="Damon W."/>
            <person name="Desjardin D."/>
            <person name="Finy P."/>
            <person name="Geml J."/>
            <person name="Haridas S."/>
            <person name="Hughes K."/>
            <person name="Justo A."/>
            <person name="Karasinski D."/>
            <person name="Kautmanova I."/>
            <person name="Kiss B."/>
            <person name="Kocsube S."/>
            <person name="Kotiranta H."/>
            <person name="LaButti K.M."/>
            <person name="Lechner B.E."/>
            <person name="Liimatainen K."/>
            <person name="Lipzen A."/>
            <person name="Lukacs Z."/>
            <person name="Mihaltcheva S."/>
            <person name="Morgado L.N."/>
            <person name="Niskanen T."/>
            <person name="Noordeloos M.E."/>
            <person name="Ohm R.A."/>
            <person name="Ortiz-Santana B."/>
            <person name="Ovrebo C."/>
            <person name="Racz N."/>
            <person name="Riley R."/>
            <person name="Savchenko A."/>
            <person name="Shiryaev A."/>
            <person name="Soop K."/>
            <person name="Spirin V."/>
            <person name="Szebenyi C."/>
            <person name="Tomsovsky M."/>
            <person name="Tulloss R.E."/>
            <person name="Uehling J."/>
            <person name="Grigoriev I.V."/>
            <person name="Vagvolgyi C."/>
            <person name="Papp T."/>
            <person name="Martin F.M."/>
            <person name="Miettinen O."/>
            <person name="Hibbett D.S."/>
            <person name="Nagy L.G."/>
        </authorList>
    </citation>
    <scope>NUCLEOTIDE SEQUENCE [LARGE SCALE GENOMIC DNA]</scope>
    <source>
        <strain evidence="1 2">CBS 166.37</strain>
    </source>
</reference>
<evidence type="ECO:0000313" key="2">
    <source>
        <dbReference type="Proteomes" id="UP000308652"/>
    </source>
</evidence>